<dbReference type="eggNOG" id="ENOG5031J36">
    <property type="taxonomic scope" value="Bacteria"/>
</dbReference>
<dbReference type="HOGENOM" id="CLU_166677_0_0_4"/>
<dbReference type="Pfam" id="PF13663">
    <property type="entry name" value="DUF4148"/>
    <property type="match status" value="1"/>
</dbReference>
<dbReference type="AlphaFoldDB" id="A9BV06"/>
<dbReference type="Proteomes" id="UP000000784">
    <property type="component" value="Chromosome"/>
</dbReference>
<reference evidence="2 3" key="1">
    <citation type="journal article" date="2004" name="Appl. Environ. Microbiol.">
        <title>Mineralization of individual congeners of linear alkylbenzenesulfonate by defined pairs of heterotrophic bacteria.</title>
        <authorList>
            <person name="Schleheck D."/>
            <person name="Knepper T.P."/>
            <person name="Fischer K."/>
            <person name="Cook A.M."/>
        </authorList>
    </citation>
    <scope>NUCLEOTIDE SEQUENCE [LARGE SCALE GENOMIC DNA]</scope>
    <source>
        <strain evidence="3">DSM 14801 / SPH-1</strain>
    </source>
</reference>
<organism evidence="2 3">
    <name type="scientific">Delftia acidovorans (strain DSM 14801 / SPH-1)</name>
    <dbReference type="NCBI Taxonomy" id="398578"/>
    <lineage>
        <taxon>Bacteria</taxon>
        <taxon>Pseudomonadati</taxon>
        <taxon>Pseudomonadota</taxon>
        <taxon>Betaproteobacteria</taxon>
        <taxon>Burkholderiales</taxon>
        <taxon>Comamonadaceae</taxon>
        <taxon>Delftia</taxon>
    </lineage>
</organism>
<proteinExistence type="predicted"/>
<feature type="chain" id="PRO_5002733102" description="DUF4148 domain-containing protein" evidence="1">
    <location>
        <begin position="32"/>
        <end position="113"/>
    </location>
</feature>
<dbReference type="KEGG" id="dac:Daci_1826"/>
<feature type="signal peptide" evidence="1">
    <location>
        <begin position="1"/>
        <end position="31"/>
    </location>
</feature>
<evidence type="ECO:0008006" key="4">
    <source>
        <dbReference type="Google" id="ProtNLM"/>
    </source>
</evidence>
<dbReference type="InterPro" id="IPR025421">
    <property type="entry name" value="DUF4148"/>
</dbReference>
<evidence type="ECO:0000256" key="1">
    <source>
        <dbReference type="SAM" id="SignalP"/>
    </source>
</evidence>
<name>A9BV06_DELAS</name>
<evidence type="ECO:0000313" key="3">
    <source>
        <dbReference type="Proteomes" id="UP000000784"/>
    </source>
</evidence>
<keyword evidence="1" id="KW-0732">Signal</keyword>
<sequence length="113" mass="11985">MPSGLLKGSDMRTLSAALAALTLGLAGTAMAQEAVSPSSSATAGLSRAEVLADLEMWHQAGMTYLPSPSADRDISYNSAEYQRGLARYQQLRSGPAYREAVARLEGQHTVTQK</sequence>
<accession>A9BV06</accession>
<reference evidence="3" key="2">
    <citation type="submission" date="2007-11" db="EMBL/GenBank/DDBJ databases">
        <title>Complete sequence of Delftia acidovorans DSM 14801 / SPH-1.</title>
        <authorList>
            <person name="Copeland A."/>
            <person name="Lucas S."/>
            <person name="Lapidus A."/>
            <person name="Barry K."/>
            <person name="Glavina del Rio T."/>
            <person name="Dalin E."/>
            <person name="Tice H."/>
            <person name="Pitluck S."/>
            <person name="Lowry S."/>
            <person name="Clum A."/>
            <person name="Schmutz J."/>
            <person name="Larimer F."/>
            <person name="Land M."/>
            <person name="Hauser L."/>
            <person name="Kyrpides N."/>
            <person name="Kim E."/>
            <person name="Schleheck D."/>
            <person name="Richardson P."/>
        </authorList>
    </citation>
    <scope>NUCLEOTIDE SEQUENCE [LARGE SCALE GENOMIC DNA]</scope>
    <source>
        <strain evidence="3">DSM 14801 / SPH-1</strain>
    </source>
</reference>
<evidence type="ECO:0000313" key="2">
    <source>
        <dbReference type="EMBL" id="ABX34468.1"/>
    </source>
</evidence>
<keyword evidence="3" id="KW-1185">Reference proteome</keyword>
<gene>
    <name evidence="2" type="ordered locus">Daci_1826</name>
</gene>
<protein>
    <recommendedName>
        <fullName evidence="4">DUF4148 domain-containing protein</fullName>
    </recommendedName>
</protein>
<dbReference type="EMBL" id="CP000884">
    <property type="protein sequence ID" value="ABX34468.1"/>
    <property type="molecule type" value="Genomic_DNA"/>
</dbReference>